<evidence type="ECO:0000313" key="2">
    <source>
        <dbReference type="EMBL" id="MTD14870.1"/>
    </source>
</evidence>
<keyword evidence="3" id="KW-1185">Reference proteome</keyword>
<dbReference type="EMBL" id="WLYK01000005">
    <property type="protein sequence ID" value="MTD14870.1"/>
    <property type="molecule type" value="Genomic_DNA"/>
</dbReference>
<keyword evidence="1" id="KW-0812">Transmembrane</keyword>
<feature type="transmembrane region" description="Helical" evidence="1">
    <location>
        <begin position="141"/>
        <end position="161"/>
    </location>
</feature>
<comment type="caution">
    <text evidence="2">The sequence shown here is derived from an EMBL/GenBank/DDBJ whole genome shotgun (WGS) entry which is preliminary data.</text>
</comment>
<reference evidence="2 3" key="1">
    <citation type="submission" date="2019-11" db="EMBL/GenBank/DDBJ databases">
        <authorList>
            <person name="Jiang L.-Q."/>
        </authorList>
    </citation>
    <scope>NUCLEOTIDE SEQUENCE [LARGE SCALE GENOMIC DNA]</scope>
    <source>
        <strain evidence="2 3">YIM 132087</strain>
    </source>
</reference>
<evidence type="ECO:0000313" key="3">
    <source>
        <dbReference type="Proteomes" id="UP000460221"/>
    </source>
</evidence>
<dbReference type="AlphaFoldDB" id="A0A7K1FLD2"/>
<accession>A0A7K1FLD2</accession>
<organism evidence="2 3">
    <name type="scientific">Nakamurella alba</name>
    <dbReference type="NCBI Taxonomy" id="2665158"/>
    <lineage>
        <taxon>Bacteria</taxon>
        <taxon>Bacillati</taxon>
        <taxon>Actinomycetota</taxon>
        <taxon>Actinomycetes</taxon>
        <taxon>Nakamurellales</taxon>
        <taxon>Nakamurellaceae</taxon>
        <taxon>Nakamurella</taxon>
    </lineage>
</organism>
<protein>
    <recommendedName>
        <fullName evidence="4">DUF3592 domain-containing protein</fullName>
    </recommendedName>
</protein>
<gene>
    <name evidence="2" type="ORF">GIS00_13065</name>
</gene>
<sequence>MDGSEGDPAALTARAVDLGVRASRRRSDLVMWSCAGLAVFMALLVGVVLMAAPLARARAFGTAVEQDARVSSVVISEDQSGKKRGRGPRWDVTVDLGTRSAVGQTRSDDPPYAEGDVIRVWTAAGTDEIALPGRFSPSGTWAGLAFLGLASVVSAVIAVVAGRGRNRFRTVLSERDPVRVTVLSVESRRRSRDLVVTYRAVSGSQVPGSVILRPARQASPAAGVLLDIWTAQENGRGPFLVRDPRREVWWTASGLDPVPPISS</sequence>
<name>A0A7K1FLD2_9ACTN</name>
<keyword evidence="1" id="KW-0472">Membrane</keyword>
<dbReference type="Proteomes" id="UP000460221">
    <property type="component" value="Unassembled WGS sequence"/>
</dbReference>
<proteinExistence type="predicted"/>
<evidence type="ECO:0008006" key="4">
    <source>
        <dbReference type="Google" id="ProtNLM"/>
    </source>
</evidence>
<evidence type="ECO:0000256" key="1">
    <source>
        <dbReference type="SAM" id="Phobius"/>
    </source>
</evidence>
<feature type="transmembrane region" description="Helical" evidence="1">
    <location>
        <begin position="29"/>
        <end position="52"/>
    </location>
</feature>
<dbReference type="RefSeq" id="WP_154768871.1">
    <property type="nucleotide sequence ID" value="NZ_WLYK01000005.1"/>
</dbReference>
<keyword evidence="1" id="KW-1133">Transmembrane helix</keyword>